<name>R6IIB3_9FIRM</name>
<evidence type="ECO:0008006" key="2">
    <source>
        <dbReference type="Google" id="ProtNLM"/>
    </source>
</evidence>
<dbReference type="Gene3D" id="2.40.10.270">
    <property type="entry name" value="Bacteriophage SPP1 head-tail adaptor protein"/>
    <property type="match status" value="1"/>
</dbReference>
<dbReference type="RefSeq" id="WP_021717097.1">
    <property type="nucleotide sequence ID" value="NZ_CAUAXJ010000014.1"/>
</dbReference>
<dbReference type="Pfam" id="PF05521">
    <property type="entry name" value="Phage_HCP"/>
    <property type="match status" value="1"/>
</dbReference>
<protein>
    <recommendedName>
        <fullName evidence="2">Phage head closure protein</fullName>
    </recommendedName>
</protein>
<proteinExistence type="predicted"/>
<dbReference type="AlphaFoldDB" id="R6IIB3"/>
<dbReference type="InterPro" id="IPR008767">
    <property type="entry name" value="Phage_SPP1_head-tail_adaptor"/>
</dbReference>
<dbReference type="InterPro" id="IPR038666">
    <property type="entry name" value="SSP1_head-tail_sf"/>
</dbReference>
<dbReference type="EMBL" id="CBDS010000011">
    <property type="protein sequence ID" value="CDB45056.1"/>
    <property type="molecule type" value="Genomic_DNA"/>
</dbReference>
<dbReference type="HOGENOM" id="CLU_2168598_0_0_9"/>
<accession>R6IIB3</accession>
<gene>
    <name evidence="1" type="ORF">BN533_00194</name>
</gene>
<reference evidence="1" key="1">
    <citation type="submission" date="2012-11" db="EMBL/GenBank/DDBJ databases">
        <title>Dependencies among metagenomic species, viruses, plasmids and units of genetic variation.</title>
        <authorList>
            <person name="Nielsen H.B."/>
            <person name="Almeida M."/>
            <person name="Juncker A.S."/>
            <person name="Rasmussen S."/>
            <person name="Li J."/>
            <person name="Sunagawa S."/>
            <person name="Plichta D."/>
            <person name="Gautier L."/>
            <person name="Le Chatelier E."/>
            <person name="Peletier E."/>
            <person name="Bonde I."/>
            <person name="Nielsen T."/>
            <person name="Manichanh C."/>
            <person name="Arumugam M."/>
            <person name="Batto J."/>
            <person name="Santos M.B.Q.D."/>
            <person name="Blom N."/>
            <person name="Borruel N."/>
            <person name="Burgdorf K.S."/>
            <person name="Boumezbeur F."/>
            <person name="Casellas F."/>
            <person name="Dore J."/>
            <person name="Guarner F."/>
            <person name="Hansen T."/>
            <person name="Hildebrand F."/>
            <person name="Kaas R.S."/>
            <person name="Kennedy S."/>
            <person name="Kristiansen K."/>
            <person name="Kultima J.R."/>
            <person name="Leonard P."/>
            <person name="Levenez F."/>
            <person name="Lund O."/>
            <person name="Moumen B."/>
            <person name="Le Paslier D."/>
            <person name="Pons N."/>
            <person name="Pedersen O."/>
            <person name="Prifti E."/>
            <person name="Qin J."/>
            <person name="Raes J."/>
            <person name="Tap J."/>
            <person name="Tims S."/>
            <person name="Ussery D.W."/>
            <person name="Yamada T."/>
            <person name="MetaHit consortium"/>
            <person name="Renault P."/>
            <person name="Sicheritz-Ponten T."/>
            <person name="Bork P."/>
            <person name="Wang J."/>
            <person name="Brunak S."/>
            <person name="Ehrlich S.D."/>
        </authorList>
    </citation>
    <scope>NUCLEOTIDE SEQUENCE [LARGE SCALE GENOMIC DNA]</scope>
</reference>
<comment type="caution">
    <text evidence="1">The sequence shown here is derived from an EMBL/GenBank/DDBJ whole genome shotgun (WGS) entry which is preliminary data.</text>
</comment>
<dbReference type="STRING" id="1262914.BN533_00194"/>
<organism evidence="1">
    <name type="scientific">Phascolarctobacterium faecium</name>
    <dbReference type="NCBI Taxonomy" id="33025"/>
    <lineage>
        <taxon>Bacteria</taxon>
        <taxon>Bacillati</taxon>
        <taxon>Bacillota</taxon>
        <taxon>Negativicutes</taxon>
        <taxon>Acidaminococcales</taxon>
        <taxon>Acidaminococcaceae</taxon>
        <taxon>Phascolarctobacterium</taxon>
    </lineage>
</organism>
<evidence type="ECO:0000313" key="1">
    <source>
        <dbReference type="EMBL" id="CDB45056.1"/>
    </source>
</evidence>
<sequence length="110" mass="12692">MNPGMLKHRIAFLQKSETVRDELGGKMPAMYSEAFKLWAAKSERPASRRELMGEHVNYVPVFFTVRRCSGAKMPDVTMRIRCKNLIYELLNISDLDNGYLEIETKLVKPL</sequence>